<keyword evidence="2" id="KW-1185">Reference proteome</keyword>
<sequence length="179" mass="19918">MPIPPGGGEWVVAGHSRELEKMLGAGPRRIPWWQRPIRATHITEDDHELREQVDAPWMGSHGLVLKPVARDRLRALFGDAVQYVPVSGTPYRRLYYAHVHHLADVLDEARSGIVRFSPGPDILDITRHEFLPSIAQAGPIFKLRQMPRGDVYLTGDAVAAIRASGLSGFAFRRVWSSGA</sequence>
<evidence type="ECO:0000313" key="2">
    <source>
        <dbReference type="Proteomes" id="UP001595583"/>
    </source>
</evidence>
<evidence type="ECO:0000313" key="1">
    <source>
        <dbReference type="EMBL" id="MFC3206789.1"/>
    </source>
</evidence>
<accession>A0ABV7KCB4</accession>
<comment type="caution">
    <text evidence="1">The sequence shown here is derived from an EMBL/GenBank/DDBJ whole genome shotgun (WGS) entry which is preliminary data.</text>
</comment>
<dbReference type="EMBL" id="JBHRTK010000012">
    <property type="protein sequence ID" value="MFC3206789.1"/>
    <property type="molecule type" value="Genomic_DNA"/>
</dbReference>
<proteinExistence type="predicted"/>
<reference evidence="2" key="1">
    <citation type="journal article" date="2019" name="Int. J. Syst. Evol. Microbiol.">
        <title>The Global Catalogue of Microorganisms (GCM) 10K type strain sequencing project: providing services to taxonomists for standard genome sequencing and annotation.</title>
        <authorList>
            <consortium name="The Broad Institute Genomics Platform"/>
            <consortium name="The Broad Institute Genome Sequencing Center for Infectious Disease"/>
            <person name="Wu L."/>
            <person name="Ma J."/>
        </authorList>
    </citation>
    <scope>NUCLEOTIDE SEQUENCE [LARGE SCALE GENOMIC DNA]</scope>
    <source>
        <strain evidence="2">KCTC 52165</strain>
    </source>
</reference>
<name>A0ABV7KCB4_9HYPH</name>
<protein>
    <submittedName>
        <fullName evidence="1">Uncharacterized protein</fullName>
    </submittedName>
</protein>
<dbReference type="RefSeq" id="WP_378220595.1">
    <property type="nucleotide sequence ID" value="NZ_JBHRTK010000012.1"/>
</dbReference>
<gene>
    <name evidence="1" type="ORF">ACFOHJ_11250</name>
</gene>
<organism evidence="1 2">
    <name type="scientific">Aquamicrobium soli</name>
    <dbReference type="NCBI Taxonomy" id="1811518"/>
    <lineage>
        <taxon>Bacteria</taxon>
        <taxon>Pseudomonadati</taxon>
        <taxon>Pseudomonadota</taxon>
        <taxon>Alphaproteobacteria</taxon>
        <taxon>Hyphomicrobiales</taxon>
        <taxon>Phyllobacteriaceae</taxon>
        <taxon>Aquamicrobium</taxon>
    </lineage>
</organism>
<dbReference type="Proteomes" id="UP001595583">
    <property type="component" value="Unassembled WGS sequence"/>
</dbReference>